<accession>A0ABP0FAX0</accession>
<feature type="transmembrane region" description="Helical" evidence="10">
    <location>
        <begin position="442"/>
        <end position="467"/>
    </location>
</feature>
<evidence type="ECO:0000256" key="1">
    <source>
        <dbReference type="ARBA" id="ARBA00004651"/>
    </source>
</evidence>
<keyword evidence="2" id="KW-1003">Cell membrane</keyword>
<evidence type="ECO:0000256" key="10">
    <source>
        <dbReference type="SAM" id="Phobius"/>
    </source>
</evidence>
<dbReference type="InterPro" id="IPR000276">
    <property type="entry name" value="GPCR_Rhodpsn"/>
</dbReference>
<comment type="subcellular location">
    <subcellularLocation>
        <location evidence="1">Cell membrane</location>
        <topology evidence="1">Multi-pass membrane protein</topology>
    </subcellularLocation>
</comment>
<evidence type="ECO:0000256" key="9">
    <source>
        <dbReference type="ARBA" id="ARBA00023224"/>
    </source>
</evidence>
<feature type="transmembrane region" description="Helical" evidence="10">
    <location>
        <begin position="295"/>
        <end position="318"/>
    </location>
</feature>
<evidence type="ECO:0000256" key="3">
    <source>
        <dbReference type="ARBA" id="ARBA00022692"/>
    </source>
</evidence>
<comment type="caution">
    <text evidence="12">The sequence shown here is derived from an EMBL/GenBank/DDBJ whole genome shotgun (WGS) entry which is preliminary data.</text>
</comment>
<keyword evidence="13" id="KW-1185">Reference proteome</keyword>
<dbReference type="Pfam" id="PF00001">
    <property type="entry name" value="7tm_1"/>
    <property type="match status" value="1"/>
</dbReference>
<dbReference type="PANTHER" id="PTHR24246:SF27">
    <property type="entry name" value="ADENOSINE RECEPTOR, ISOFORM A"/>
    <property type="match status" value="1"/>
</dbReference>
<evidence type="ECO:0000256" key="4">
    <source>
        <dbReference type="ARBA" id="ARBA00022989"/>
    </source>
</evidence>
<keyword evidence="5" id="KW-0297">G-protein coupled receptor</keyword>
<keyword evidence="9" id="KW-0807">Transducer</keyword>
<name>A0ABP0FAX0_CLALP</name>
<dbReference type="SUPFAM" id="SSF81321">
    <property type="entry name" value="Family A G protein-coupled receptor-like"/>
    <property type="match status" value="1"/>
</dbReference>
<evidence type="ECO:0000256" key="6">
    <source>
        <dbReference type="ARBA" id="ARBA00023136"/>
    </source>
</evidence>
<evidence type="ECO:0000256" key="7">
    <source>
        <dbReference type="ARBA" id="ARBA00023170"/>
    </source>
</evidence>
<dbReference type="Proteomes" id="UP001642483">
    <property type="component" value="Unassembled WGS sequence"/>
</dbReference>
<organism evidence="12 13">
    <name type="scientific">Clavelina lepadiformis</name>
    <name type="common">Light-bulb sea squirt</name>
    <name type="synonym">Ascidia lepadiformis</name>
    <dbReference type="NCBI Taxonomy" id="159417"/>
    <lineage>
        <taxon>Eukaryota</taxon>
        <taxon>Metazoa</taxon>
        <taxon>Chordata</taxon>
        <taxon>Tunicata</taxon>
        <taxon>Ascidiacea</taxon>
        <taxon>Aplousobranchia</taxon>
        <taxon>Clavelinidae</taxon>
        <taxon>Clavelina</taxon>
    </lineage>
</organism>
<evidence type="ECO:0000313" key="12">
    <source>
        <dbReference type="EMBL" id="CAK8676840.1"/>
    </source>
</evidence>
<feature type="transmembrane region" description="Helical" evidence="10">
    <location>
        <begin position="209"/>
        <end position="232"/>
    </location>
</feature>
<feature type="transmembrane region" description="Helical" evidence="10">
    <location>
        <begin position="525"/>
        <end position="545"/>
    </location>
</feature>
<evidence type="ECO:0000256" key="5">
    <source>
        <dbReference type="ARBA" id="ARBA00023040"/>
    </source>
</evidence>
<evidence type="ECO:0000259" key="11">
    <source>
        <dbReference type="PROSITE" id="PS50262"/>
    </source>
</evidence>
<protein>
    <recommendedName>
        <fullName evidence="11">G-protein coupled receptors family 1 profile domain-containing protein</fullName>
    </recommendedName>
</protein>
<keyword evidence="7" id="KW-0675">Receptor</keyword>
<gene>
    <name evidence="12" type="ORF">CVLEPA_LOCUS6269</name>
</gene>
<feature type="transmembrane region" description="Helical" evidence="10">
    <location>
        <begin position="253"/>
        <end position="275"/>
    </location>
</feature>
<feature type="transmembrane region" description="Helical" evidence="10">
    <location>
        <begin position="487"/>
        <end position="513"/>
    </location>
</feature>
<feature type="domain" description="G-protein coupled receptors family 1 profile" evidence="11">
    <location>
        <begin position="225"/>
        <end position="545"/>
    </location>
</feature>
<feature type="transmembrane region" description="Helical" evidence="10">
    <location>
        <begin position="389"/>
        <end position="417"/>
    </location>
</feature>
<dbReference type="PRINTS" id="PR00237">
    <property type="entry name" value="GPCRRHODOPSN"/>
</dbReference>
<dbReference type="PANTHER" id="PTHR24246">
    <property type="entry name" value="OLFACTORY RECEPTOR AND ADENOSINE RECEPTOR"/>
    <property type="match status" value="1"/>
</dbReference>
<dbReference type="CDD" id="cd00637">
    <property type="entry name" value="7tm_classA_rhodopsin-like"/>
    <property type="match status" value="1"/>
</dbReference>
<proteinExistence type="predicted"/>
<dbReference type="EMBL" id="CAWYQH010000035">
    <property type="protein sequence ID" value="CAK8676840.1"/>
    <property type="molecule type" value="Genomic_DNA"/>
</dbReference>
<feature type="transmembrane region" description="Helical" evidence="10">
    <location>
        <begin position="338"/>
        <end position="358"/>
    </location>
</feature>
<evidence type="ECO:0000256" key="8">
    <source>
        <dbReference type="ARBA" id="ARBA00023180"/>
    </source>
</evidence>
<evidence type="ECO:0000256" key="2">
    <source>
        <dbReference type="ARBA" id="ARBA00022475"/>
    </source>
</evidence>
<keyword evidence="3 10" id="KW-0812">Transmembrane</keyword>
<keyword evidence="8" id="KW-0325">Glycoprotein</keyword>
<evidence type="ECO:0000313" key="13">
    <source>
        <dbReference type="Proteomes" id="UP001642483"/>
    </source>
</evidence>
<keyword evidence="6 10" id="KW-0472">Membrane</keyword>
<sequence length="602" mass="67904">MSLTTKNSTTNRFPMLILPEFSFKPQGILPDRISILEPETFLPDRISIQEPEAILPDRIPILEPEAILPDRIPILEPETIPPELEPESILPDRFQFSTPSSIEVVQTSTALISQIANLPPEIETIFIPEREPVTDLPEPFETLSPFPQINASVFDSTSSLLDNGKQFSAENSIFCGFPGVCQGSLIDIYNQCADIPLLSCDKCDLTRGAVFLSFVILLGLAILIGNILIICVGIQRHRKNKHTKMDLCRSSLALADLTTGIQILVVIVYNFSWSMKLTAKELNMEQLALRGTVRAYAGGILYFFGFTASLYHLIFIGLQRLYAIAKPINYKWQTDKPVFIGLAIVWCLSLMTSTIPAWQPSEITFTYIPSIFLYFPTTLKASEDQNYSALIALTIVFFVFPFVLMTCTTVATAVLIYKHNAHSEKIRSKHSQIPKKISKKKVSVFVTIAVMQIGFTVTLSKLLKIFIFNKVYVDMFQKFSVNILKYLYNSIIYDLLQFFYYCTVPVVIVVSLFYSGHLTCYNVSIPYVVCFYFSMSNSFVNILIYNIRDKAFRSTLGNLFTGSFFQRGGRNISNSHVNSNLQQESRFSSNEHAISATVQTKI</sequence>
<keyword evidence="4 10" id="KW-1133">Transmembrane helix</keyword>
<dbReference type="Gene3D" id="1.20.1070.10">
    <property type="entry name" value="Rhodopsin 7-helix transmembrane proteins"/>
    <property type="match status" value="1"/>
</dbReference>
<dbReference type="InterPro" id="IPR017452">
    <property type="entry name" value="GPCR_Rhodpsn_7TM"/>
</dbReference>
<dbReference type="PROSITE" id="PS50262">
    <property type="entry name" value="G_PROTEIN_RECEP_F1_2"/>
    <property type="match status" value="1"/>
</dbReference>
<reference evidence="12 13" key="1">
    <citation type="submission" date="2024-02" db="EMBL/GenBank/DDBJ databases">
        <authorList>
            <person name="Daric V."/>
            <person name="Darras S."/>
        </authorList>
    </citation>
    <scope>NUCLEOTIDE SEQUENCE [LARGE SCALE GENOMIC DNA]</scope>
</reference>